<dbReference type="SUPFAM" id="SSF51215">
    <property type="entry name" value="Regulatory protein AraC"/>
    <property type="match status" value="1"/>
</dbReference>
<dbReference type="InterPro" id="IPR018060">
    <property type="entry name" value="HTH_AraC"/>
</dbReference>
<reference evidence="5 6" key="1">
    <citation type="submission" date="2016-10" db="EMBL/GenBank/DDBJ databases">
        <authorList>
            <person name="de Groot N.N."/>
        </authorList>
    </citation>
    <scope>NUCLEOTIDE SEQUENCE [LARGE SCALE GENOMIC DNA]</scope>
    <source>
        <strain evidence="5 6">DSM 10317</strain>
    </source>
</reference>
<dbReference type="PANTHER" id="PTHR43280">
    <property type="entry name" value="ARAC-FAMILY TRANSCRIPTIONAL REGULATOR"/>
    <property type="match status" value="1"/>
</dbReference>
<dbReference type="Pfam" id="PF02311">
    <property type="entry name" value="AraC_binding"/>
    <property type="match status" value="1"/>
</dbReference>
<dbReference type="PROSITE" id="PS00041">
    <property type="entry name" value="HTH_ARAC_FAMILY_1"/>
    <property type="match status" value="1"/>
</dbReference>
<keyword evidence="3" id="KW-0804">Transcription</keyword>
<dbReference type="EMBL" id="FMWK01000002">
    <property type="protein sequence ID" value="SCZ77071.1"/>
    <property type="molecule type" value="Genomic_DNA"/>
</dbReference>
<dbReference type="CDD" id="cd02208">
    <property type="entry name" value="cupin_RmlC-like"/>
    <property type="match status" value="1"/>
</dbReference>
<dbReference type="SUPFAM" id="SSF46689">
    <property type="entry name" value="Homeodomain-like"/>
    <property type="match status" value="2"/>
</dbReference>
<evidence type="ECO:0000313" key="6">
    <source>
        <dbReference type="Proteomes" id="UP000199428"/>
    </source>
</evidence>
<accession>A0A1G5RUE8</accession>
<dbReference type="SMART" id="SM00342">
    <property type="entry name" value="HTH_ARAC"/>
    <property type="match status" value="1"/>
</dbReference>
<dbReference type="PANTHER" id="PTHR43280:SF2">
    <property type="entry name" value="HTH-TYPE TRANSCRIPTIONAL REGULATOR EXSA"/>
    <property type="match status" value="1"/>
</dbReference>
<dbReference type="Proteomes" id="UP000199428">
    <property type="component" value="Unassembled WGS sequence"/>
</dbReference>
<dbReference type="GO" id="GO:0003700">
    <property type="term" value="F:DNA-binding transcription factor activity"/>
    <property type="evidence" value="ECO:0007669"/>
    <property type="project" value="InterPro"/>
</dbReference>
<dbReference type="InterPro" id="IPR020449">
    <property type="entry name" value="Tscrpt_reg_AraC-type_HTH"/>
</dbReference>
<evidence type="ECO:0000313" key="5">
    <source>
        <dbReference type="EMBL" id="SCZ77071.1"/>
    </source>
</evidence>
<dbReference type="Gene3D" id="1.10.10.60">
    <property type="entry name" value="Homeodomain-like"/>
    <property type="match status" value="2"/>
</dbReference>
<dbReference type="InterPro" id="IPR014710">
    <property type="entry name" value="RmlC-like_jellyroll"/>
</dbReference>
<dbReference type="PROSITE" id="PS01124">
    <property type="entry name" value="HTH_ARAC_FAMILY_2"/>
    <property type="match status" value="1"/>
</dbReference>
<dbReference type="Pfam" id="PF12833">
    <property type="entry name" value="HTH_18"/>
    <property type="match status" value="1"/>
</dbReference>
<evidence type="ECO:0000259" key="4">
    <source>
        <dbReference type="PROSITE" id="PS01124"/>
    </source>
</evidence>
<dbReference type="InterPro" id="IPR018062">
    <property type="entry name" value="HTH_AraC-typ_CS"/>
</dbReference>
<keyword evidence="2 5" id="KW-0238">DNA-binding</keyword>
<dbReference type="InterPro" id="IPR003313">
    <property type="entry name" value="AraC-bd"/>
</dbReference>
<feature type="domain" description="HTH araC/xylS-type" evidence="4">
    <location>
        <begin position="184"/>
        <end position="283"/>
    </location>
</feature>
<proteinExistence type="predicted"/>
<dbReference type="RefSeq" id="WP_090161080.1">
    <property type="nucleotide sequence ID" value="NZ_FMWK01000002.1"/>
</dbReference>
<dbReference type="InterPro" id="IPR037923">
    <property type="entry name" value="HTH-like"/>
</dbReference>
<sequence length="302" mass="35258">MDYSQYVKKDFDGISAFSLSMGAKARSYNAHWHSHGEIILVAPGENNVFKVNRDTYHLSPGDFVLVWPREMHEVIDADLENTMIIRFSNAFVNSLFDLQRIMHFYRNLHVICINTHRELVANLTAIAYRMKEYFMSDVPDKELRCCMLLMQFMLTLDEHKNEFVPELDELEKNGFTDDIYRRMIVVTDYIKHNLTADDLSQANMAKMAGISKDYFSRVFKEATGMNYSKWLNMIRLEKATELLATEDKPLTEIAMLSGFQSIPSFNRVFRAEKGMSPGEYRSMFEKSNPYIAKYDNLHVKNR</sequence>
<evidence type="ECO:0000256" key="3">
    <source>
        <dbReference type="ARBA" id="ARBA00023163"/>
    </source>
</evidence>
<keyword evidence="1" id="KW-0805">Transcription regulation</keyword>
<evidence type="ECO:0000256" key="1">
    <source>
        <dbReference type="ARBA" id="ARBA00023015"/>
    </source>
</evidence>
<organism evidence="5 6">
    <name type="scientific">Pseudobutyrivibrio xylanivorans</name>
    <dbReference type="NCBI Taxonomy" id="185007"/>
    <lineage>
        <taxon>Bacteria</taxon>
        <taxon>Bacillati</taxon>
        <taxon>Bacillota</taxon>
        <taxon>Clostridia</taxon>
        <taxon>Lachnospirales</taxon>
        <taxon>Lachnospiraceae</taxon>
        <taxon>Pseudobutyrivibrio</taxon>
    </lineage>
</organism>
<name>A0A1G5RUE8_PSEXY</name>
<dbReference type="Gene3D" id="2.60.120.10">
    <property type="entry name" value="Jelly Rolls"/>
    <property type="match status" value="1"/>
</dbReference>
<dbReference type="GO" id="GO:0043565">
    <property type="term" value="F:sequence-specific DNA binding"/>
    <property type="evidence" value="ECO:0007669"/>
    <property type="project" value="InterPro"/>
</dbReference>
<gene>
    <name evidence="5" type="ORF">SAMN02910350_00589</name>
</gene>
<protein>
    <submittedName>
        <fullName evidence="5">AraC-type DNA-binding protein</fullName>
    </submittedName>
</protein>
<dbReference type="InterPro" id="IPR009057">
    <property type="entry name" value="Homeodomain-like_sf"/>
</dbReference>
<evidence type="ECO:0000256" key="2">
    <source>
        <dbReference type="ARBA" id="ARBA00023125"/>
    </source>
</evidence>
<dbReference type="AlphaFoldDB" id="A0A1G5RUE8"/>
<dbReference type="PRINTS" id="PR00032">
    <property type="entry name" value="HTHARAC"/>
</dbReference>